<dbReference type="PANTHER" id="PTHR22883:SF127">
    <property type="entry name" value="ZDHHC-TYPE PALMITOYLTRANSFERASE 3-RELATED"/>
    <property type="match status" value="1"/>
</dbReference>
<keyword evidence="11" id="KW-1185">Reference proteome</keyword>
<gene>
    <name evidence="10" type="ORF">WN944_028051</name>
</gene>
<keyword evidence="3 8" id="KW-0808">Transferase</keyword>
<dbReference type="GO" id="GO:0019706">
    <property type="term" value="F:protein-cysteine S-palmitoyltransferase activity"/>
    <property type="evidence" value="ECO:0007669"/>
    <property type="project" value="UniProtKB-EC"/>
</dbReference>
<dbReference type="Pfam" id="PF01529">
    <property type="entry name" value="DHHC"/>
    <property type="match status" value="1"/>
</dbReference>
<evidence type="ECO:0000256" key="5">
    <source>
        <dbReference type="ARBA" id="ARBA00022989"/>
    </source>
</evidence>
<evidence type="ECO:0000313" key="10">
    <source>
        <dbReference type="EMBL" id="KAK9176038.1"/>
    </source>
</evidence>
<comment type="caution">
    <text evidence="10">The sequence shown here is derived from an EMBL/GenBank/DDBJ whole genome shotgun (WGS) entry which is preliminary data.</text>
</comment>
<feature type="transmembrane region" description="Helical" evidence="8">
    <location>
        <begin position="235"/>
        <end position="256"/>
    </location>
</feature>
<sequence>MVIVNEQRKLSASLPLIFRCTISCIFVLLTQFTLSLVPRFFAASPFIVQFALSGLVLLLVQTLCGWCRRLLGVRASAPAFVFFNILFIWGFYIAVVRQAVSSLIGGLFNIEVAMIIIGLCSIMSKDPGLITNEFPHLDKLVEGSELGVDPDNEVNSLSRKRVRYCKICKAHVEGFDHHCPAFGNCIGQNNYFLFIVLLVGFLATEASYVACSVQFVGKSQNFDKSQSENDWVVNLATSTMLFSILQLLWQAVFFMWHIYCVCFNVRTDEWVNWKKYPEFQVIESEPGESFTRIRFTNPYDKGFLQNVKDFLSLRR</sequence>
<dbReference type="EMBL" id="JBCGBO010000025">
    <property type="protein sequence ID" value="KAK9176038.1"/>
    <property type="molecule type" value="Genomic_DNA"/>
</dbReference>
<evidence type="ECO:0000256" key="8">
    <source>
        <dbReference type="RuleBase" id="RU079119"/>
    </source>
</evidence>
<comment type="catalytic activity">
    <reaction evidence="8">
        <text>L-cysteinyl-[protein] + hexadecanoyl-CoA = S-hexadecanoyl-L-cysteinyl-[protein] + CoA</text>
        <dbReference type="Rhea" id="RHEA:36683"/>
        <dbReference type="Rhea" id="RHEA-COMP:10131"/>
        <dbReference type="Rhea" id="RHEA-COMP:11032"/>
        <dbReference type="ChEBI" id="CHEBI:29950"/>
        <dbReference type="ChEBI" id="CHEBI:57287"/>
        <dbReference type="ChEBI" id="CHEBI:57379"/>
        <dbReference type="ChEBI" id="CHEBI:74151"/>
        <dbReference type="EC" id="2.3.1.225"/>
    </reaction>
</comment>
<proteinExistence type="inferred from homology"/>
<accession>A0AAP0LJT8</accession>
<dbReference type="InterPro" id="IPR039859">
    <property type="entry name" value="PFA4/ZDH16/20/ERF2-like"/>
</dbReference>
<keyword evidence="6 8" id="KW-0472">Membrane</keyword>
<feature type="transmembrane region" description="Helical" evidence="8">
    <location>
        <begin position="100"/>
        <end position="122"/>
    </location>
</feature>
<comment type="subcellular location">
    <subcellularLocation>
        <location evidence="1">Endomembrane system</location>
        <topology evidence="1">Multi-pass membrane protein</topology>
    </subcellularLocation>
</comment>
<comment type="similarity">
    <text evidence="2 8">Belongs to the DHHC palmitoyltransferase family.</text>
</comment>
<evidence type="ECO:0000259" key="9">
    <source>
        <dbReference type="Pfam" id="PF01529"/>
    </source>
</evidence>
<feature type="transmembrane region" description="Helical" evidence="8">
    <location>
        <begin position="40"/>
        <end position="60"/>
    </location>
</feature>
<dbReference type="PANTHER" id="PTHR22883">
    <property type="entry name" value="ZINC FINGER DHHC DOMAIN CONTAINING PROTEIN"/>
    <property type="match status" value="1"/>
</dbReference>
<dbReference type="GO" id="GO:0006612">
    <property type="term" value="P:protein targeting to membrane"/>
    <property type="evidence" value="ECO:0007669"/>
    <property type="project" value="TreeGrafter"/>
</dbReference>
<feature type="transmembrane region" description="Helical" evidence="8">
    <location>
        <begin position="12"/>
        <end position="34"/>
    </location>
</feature>
<feature type="transmembrane region" description="Helical" evidence="8">
    <location>
        <begin position="191"/>
        <end position="215"/>
    </location>
</feature>
<dbReference type="AlphaFoldDB" id="A0AAP0LJT8"/>
<evidence type="ECO:0000256" key="6">
    <source>
        <dbReference type="ARBA" id="ARBA00023136"/>
    </source>
</evidence>
<comment type="domain">
    <text evidence="8">The DHHC domain is required for palmitoyltransferase activity.</text>
</comment>
<name>A0AAP0LJT8_9ROSI</name>
<dbReference type="InterPro" id="IPR001594">
    <property type="entry name" value="Palmitoyltrfase_DHHC"/>
</dbReference>
<dbReference type="Proteomes" id="UP001428341">
    <property type="component" value="Unassembled WGS sequence"/>
</dbReference>
<dbReference type="GO" id="GO:0005794">
    <property type="term" value="C:Golgi apparatus"/>
    <property type="evidence" value="ECO:0007669"/>
    <property type="project" value="TreeGrafter"/>
</dbReference>
<organism evidence="10 11">
    <name type="scientific">Citrus x changshan-huyou</name>
    <dbReference type="NCBI Taxonomy" id="2935761"/>
    <lineage>
        <taxon>Eukaryota</taxon>
        <taxon>Viridiplantae</taxon>
        <taxon>Streptophyta</taxon>
        <taxon>Embryophyta</taxon>
        <taxon>Tracheophyta</taxon>
        <taxon>Spermatophyta</taxon>
        <taxon>Magnoliopsida</taxon>
        <taxon>eudicotyledons</taxon>
        <taxon>Gunneridae</taxon>
        <taxon>Pentapetalae</taxon>
        <taxon>rosids</taxon>
        <taxon>malvids</taxon>
        <taxon>Sapindales</taxon>
        <taxon>Rutaceae</taxon>
        <taxon>Aurantioideae</taxon>
        <taxon>Citrus</taxon>
    </lineage>
</organism>
<evidence type="ECO:0000256" key="4">
    <source>
        <dbReference type="ARBA" id="ARBA00022692"/>
    </source>
</evidence>
<feature type="domain" description="Palmitoyltransferase DHHC" evidence="9">
    <location>
        <begin position="157"/>
        <end position="274"/>
    </location>
</feature>
<dbReference type="EC" id="2.3.1.225" evidence="8"/>
<reference evidence="10 11" key="1">
    <citation type="submission" date="2024-05" db="EMBL/GenBank/DDBJ databases">
        <title>Haplotype-resolved chromosome-level genome assembly of Huyou (Citrus changshanensis).</title>
        <authorList>
            <person name="Miao C."/>
            <person name="Chen W."/>
            <person name="Wu Y."/>
            <person name="Wang L."/>
            <person name="Zhao S."/>
            <person name="Grierson D."/>
            <person name="Xu C."/>
            <person name="Chen K."/>
        </authorList>
    </citation>
    <scope>NUCLEOTIDE SEQUENCE [LARGE SCALE GENOMIC DNA]</scope>
    <source>
        <strain evidence="10">01-14</strain>
        <tissue evidence="10">Leaf</tissue>
    </source>
</reference>
<evidence type="ECO:0000256" key="3">
    <source>
        <dbReference type="ARBA" id="ARBA00022679"/>
    </source>
</evidence>
<evidence type="ECO:0000256" key="7">
    <source>
        <dbReference type="ARBA" id="ARBA00023315"/>
    </source>
</evidence>
<keyword evidence="5 8" id="KW-1133">Transmembrane helix</keyword>
<evidence type="ECO:0000256" key="2">
    <source>
        <dbReference type="ARBA" id="ARBA00008574"/>
    </source>
</evidence>
<keyword evidence="4 8" id="KW-0812">Transmembrane</keyword>
<feature type="transmembrane region" description="Helical" evidence="8">
    <location>
        <begin position="72"/>
        <end position="94"/>
    </location>
</feature>
<evidence type="ECO:0000313" key="11">
    <source>
        <dbReference type="Proteomes" id="UP001428341"/>
    </source>
</evidence>
<dbReference type="PROSITE" id="PS50216">
    <property type="entry name" value="DHHC"/>
    <property type="match status" value="1"/>
</dbReference>
<dbReference type="GO" id="GO:0005783">
    <property type="term" value="C:endoplasmic reticulum"/>
    <property type="evidence" value="ECO:0007669"/>
    <property type="project" value="TreeGrafter"/>
</dbReference>
<evidence type="ECO:0000256" key="1">
    <source>
        <dbReference type="ARBA" id="ARBA00004127"/>
    </source>
</evidence>
<protein>
    <recommendedName>
        <fullName evidence="8">S-acyltransferase</fullName>
        <ecNumber evidence="8">2.3.1.225</ecNumber>
    </recommendedName>
    <alternativeName>
        <fullName evidence="8">Palmitoyltransferase</fullName>
    </alternativeName>
</protein>
<keyword evidence="7 8" id="KW-0012">Acyltransferase</keyword>